<feature type="non-terminal residue" evidence="1">
    <location>
        <position position="1"/>
    </location>
</feature>
<accession>A0A653DRZ5</accession>
<keyword evidence="2" id="KW-1185">Reference proteome</keyword>
<evidence type="ECO:0000313" key="2">
    <source>
        <dbReference type="Proteomes" id="UP000410492"/>
    </source>
</evidence>
<protein>
    <submittedName>
        <fullName evidence="1">Uncharacterized protein</fullName>
    </submittedName>
</protein>
<sequence>EQNVYAASPRIININRNPCIRATKHLFHRTVPTVANMKVSVAAFVTVVVVMALTVEESQAVCPPHVCDNAVCQCIVSCGKHQKLFPNGGVCGCCPGCVNILRKL</sequence>
<dbReference type="AlphaFoldDB" id="A0A653DRZ5"/>
<gene>
    <name evidence="1" type="ORF">CALMAC_LOCUS19974</name>
</gene>
<organism evidence="1 2">
    <name type="scientific">Callosobruchus maculatus</name>
    <name type="common">Southern cowpea weevil</name>
    <name type="synonym">Pulse bruchid</name>
    <dbReference type="NCBI Taxonomy" id="64391"/>
    <lineage>
        <taxon>Eukaryota</taxon>
        <taxon>Metazoa</taxon>
        <taxon>Ecdysozoa</taxon>
        <taxon>Arthropoda</taxon>
        <taxon>Hexapoda</taxon>
        <taxon>Insecta</taxon>
        <taxon>Pterygota</taxon>
        <taxon>Neoptera</taxon>
        <taxon>Endopterygota</taxon>
        <taxon>Coleoptera</taxon>
        <taxon>Polyphaga</taxon>
        <taxon>Cucujiformia</taxon>
        <taxon>Chrysomeloidea</taxon>
        <taxon>Chrysomelidae</taxon>
        <taxon>Bruchinae</taxon>
        <taxon>Bruchini</taxon>
        <taxon>Callosobruchus</taxon>
    </lineage>
</organism>
<dbReference type="Proteomes" id="UP000410492">
    <property type="component" value="Unassembled WGS sequence"/>
</dbReference>
<proteinExistence type="predicted"/>
<name>A0A653DRZ5_CALMS</name>
<dbReference type="EMBL" id="CAACVG010014325">
    <property type="protein sequence ID" value="VEN63016.1"/>
    <property type="molecule type" value="Genomic_DNA"/>
</dbReference>
<reference evidence="1 2" key="1">
    <citation type="submission" date="2019-01" db="EMBL/GenBank/DDBJ databases">
        <authorList>
            <person name="Sayadi A."/>
        </authorList>
    </citation>
    <scope>NUCLEOTIDE SEQUENCE [LARGE SCALE GENOMIC DNA]</scope>
</reference>
<evidence type="ECO:0000313" key="1">
    <source>
        <dbReference type="EMBL" id="VEN63016.1"/>
    </source>
</evidence>